<evidence type="ECO:0000259" key="3">
    <source>
        <dbReference type="Pfam" id="PF00534"/>
    </source>
</evidence>
<proteinExistence type="predicted"/>
<gene>
    <name evidence="5" type="ORF">MANY_25310</name>
</gene>
<reference evidence="5 6" key="1">
    <citation type="journal article" date="2019" name="Emerg. Microbes Infect.">
        <title>Comprehensive subspecies identification of 175 nontuberculous mycobacteria species based on 7547 genomic profiles.</title>
        <authorList>
            <person name="Matsumoto Y."/>
            <person name="Kinjo T."/>
            <person name="Motooka D."/>
            <person name="Nabeya D."/>
            <person name="Jung N."/>
            <person name="Uechi K."/>
            <person name="Horii T."/>
            <person name="Iida T."/>
            <person name="Fujita J."/>
            <person name="Nakamura S."/>
        </authorList>
    </citation>
    <scope>NUCLEOTIDE SEQUENCE [LARGE SCALE GENOMIC DNA]</scope>
    <source>
        <strain evidence="5 6">JCM 30275</strain>
    </source>
</reference>
<dbReference type="Pfam" id="PF13439">
    <property type="entry name" value="Glyco_transf_4"/>
    <property type="match status" value="1"/>
</dbReference>
<name>A0A6N4WAW5_9MYCO</name>
<protein>
    <submittedName>
        <fullName evidence="5">Glycogen synthase</fullName>
    </submittedName>
</protein>
<dbReference type="Gene3D" id="3.40.50.2000">
    <property type="entry name" value="Glycogen Phosphorylase B"/>
    <property type="match status" value="2"/>
</dbReference>
<dbReference type="GO" id="GO:0008610">
    <property type="term" value="P:lipid biosynthetic process"/>
    <property type="evidence" value="ECO:0007669"/>
    <property type="project" value="UniProtKB-ARBA"/>
</dbReference>
<dbReference type="RefSeq" id="WP_163804544.1">
    <property type="nucleotide sequence ID" value="NZ_AP022620.1"/>
</dbReference>
<organism evidence="5 6">
    <name type="scientific">Mycolicibacterium anyangense</name>
    <dbReference type="NCBI Taxonomy" id="1431246"/>
    <lineage>
        <taxon>Bacteria</taxon>
        <taxon>Bacillati</taxon>
        <taxon>Actinomycetota</taxon>
        <taxon>Actinomycetes</taxon>
        <taxon>Mycobacteriales</taxon>
        <taxon>Mycobacteriaceae</taxon>
        <taxon>Mycolicibacterium</taxon>
    </lineage>
</organism>
<dbReference type="AlphaFoldDB" id="A0A6N4WAW5"/>
<dbReference type="CDD" id="cd03801">
    <property type="entry name" value="GT4_PimA-like"/>
    <property type="match status" value="1"/>
</dbReference>
<keyword evidence="2" id="KW-0808">Transferase</keyword>
<sequence length="387" mass="41063">MRVAMMTREYPPEVYGGAGVHVTELVAQLRRLCEVDVHCMGAPRAGAFVHQPDPALKGANPALSTLSADLVMANAAAGATVAHSHTWYTGMAGHIAALLHGIPHVLTAHSLEPLRPWKAEQLGGGYRVSLWVERTAVEAADAVIAVSSGMREDVLSVYPGLDPARVHVVKNGIDTDVWYPAPPERGESVLAELGVDPTRPMVAFVGRITRQKGVPHLIAAAHQFDPEVQLVLCAGAPDTPEIAAEVSGAVQELAAARSGVFWVQEFLPIGKIREILSAATAFVCPSVYEPLGIVNLEAMACGTAVVASDVGGIPEVVDDGVTGTLVHYAADDAAGFEERIAQAVNDLVGDPERAKRYGQAGRQRCIAEFSWAHIAEQTLEIYRTVST</sequence>
<dbReference type="Proteomes" id="UP000467249">
    <property type="component" value="Chromosome"/>
</dbReference>
<dbReference type="GO" id="GO:1903509">
    <property type="term" value="P:liposaccharide metabolic process"/>
    <property type="evidence" value="ECO:0007669"/>
    <property type="project" value="UniProtKB-ARBA"/>
</dbReference>
<evidence type="ECO:0000313" key="5">
    <source>
        <dbReference type="EMBL" id="BBZ77194.1"/>
    </source>
</evidence>
<dbReference type="GO" id="GO:0009250">
    <property type="term" value="P:glucan biosynthetic process"/>
    <property type="evidence" value="ECO:0007669"/>
    <property type="project" value="InterPro"/>
</dbReference>
<dbReference type="InterPro" id="IPR011875">
    <property type="entry name" value="M1P_synthase"/>
</dbReference>
<dbReference type="GO" id="GO:0016757">
    <property type="term" value="F:glycosyltransferase activity"/>
    <property type="evidence" value="ECO:0007669"/>
    <property type="project" value="UniProtKB-KW"/>
</dbReference>
<keyword evidence="1" id="KW-0328">Glycosyltransferase</keyword>
<evidence type="ECO:0000256" key="1">
    <source>
        <dbReference type="ARBA" id="ARBA00022676"/>
    </source>
</evidence>
<dbReference type="NCBIfam" id="TIGR02149">
    <property type="entry name" value="glgA_Coryne"/>
    <property type="match status" value="1"/>
</dbReference>
<dbReference type="InterPro" id="IPR028098">
    <property type="entry name" value="Glyco_trans_4-like_N"/>
</dbReference>
<dbReference type="EMBL" id="AP022620">
    <property type="protein sequence ID" value="BBZ77194.1"/>
    <property type="molecule type" value="Genomic_DNA"/>
</dbReference>
<feature type="domain" description="Glycosyl transferase family 1" evidence="3">
    <location>
        <begin position="192"/>
        <end position="364"/>
    </location>
</feature>
<dbReference type="PANTHER" id="PTHR45947:SF3">
    <property type="entry name" value="SULFOQUINOVOSYL TRANSFERASE SQD2"/>
    <property type="match status" value="1"/>
</dbReference>
<evidence type="ECO:0000313" key="6">
    <source>
        <dbReference type="Proteomes" id="UP000467249"/>
    </source>
</evidence>
<evidence type="ECO:0000259" key="4">
    <source>
        <dbReference type="Pfam" id="PF13439"/>
    </source>
</evidence>
<feature type="domain" description="Glycosyltransferase subfamily 4-like N-terminal" evidence="4">
    <location>
        <begin position="15"/>
        <end position="176"/>
    </location>
</feature>
<dbReference type="InterPro" id="IPR050194">
    <property type="entry name" value="Glycosyltransferase_grp1"/>
</dbReference>
<dbReference type="KEGG" id="many:MANY_25310"/>
<dbReference type="InterPro" id="IPR001296">
    <property type="entry name" value="Glyco_trans_1"/>
</dbReference>
<dbReference type="GO" id="GO:1901137">
    <property type="term" value="P:carbohydrate derivative biosynthetic process"/>
    <property type="evidence" value="ECO:0007669"/>
    <property type="project" value="UniProtKB-ARBA"/>
</dbReference>
<evidence type="ECO:0000256" key="2">
    <source>
        <dbReference type="ARBA" id="ARBA00022679"/>
    </source>
</evidence>
<accession>A0A6N4WAW5</accession>
<dbReference type="Pfam" id="PF00534">
    <property type="entry name" value="Glycos_transf_1"/>
    <property type="match status" value="1"/>
</dbReference>
<keyword evidence="6" id="KW-1185">Reference proteome</keyword>
<dbReference type="PANTHER" id="PTHR45947">
    <property type="entry name" value="SULFOQUINOVOSYL TRANSFERASE SQD2"/>
    <property type="match status" value="1"/>
</dbReference>
<dbReference type="SUPFAM" id="SSF53756">
    <property type="entry name" value="UDP-Glycosyltransferase/glycogen phosphorylase"/>
    <property type="match status" value="1"/>
</dbReference>